<evidence type="ECO:0000313" key="3">
    <source>
        <dbReference type="Proteomes" id="UP000556329"/>
    </source>
</evidence>
<feature type="region of interest" description="Disordered" evidence="1">
    <location>
        <begin position="173"/>
        <end position="207"/>
    </location>
</feature>
<evidence type="ECO:0008006" key="4">
    <source>
        <dbReference type="Google" id="ProtNLM"/>
    </source>
</evidence>
<comment type="caution">
    <text evidence="2">The sequence shown here is derived from an EMBL/GenBank/DDBJ whole genome shotgun (WGS) entry which is preliminary data.</text>
</comment>
<protein>
    <recommendedName>
        <fullName evidence="4">HipA N-terminal subdomain 1 domain-containing protein</fullName>
    </recommendedName>
</protein>
<name>A0A841PZ04_9HYPH</name>
<keyword evidence="3" id="KW-1185">Reference proteome</keyword>
<proteinExistence type="predicted"/>
<sequence>MTDFEVHIDLDGRIHPIGMARGAIASEARRPSFFEYDGARLEEPDRFSLEPALALTRGAFAPSAGPATFRSISDSAPDTWGRRLMQRAERRQAEREGRAVRTLTESDYLLGVADETRLGALRLRWVGDEVFQAPTRDGVPALIELGRLLQITGRILRDEETDEDMQLIFAPGSSSAGRRRRSSTNMVASPSPSFRRRPTTTAWRPGRRSRYGWPVRQVSPLPARADRCRRKRGHAVAAFRS</sequence>
<dbReference type="Proteomes" id="UP000556329">
    <property type="component" value="Unassembled WGS sequence"/>
</dbReference>
<reference evidence="2 3" key="1">
    <citation type="submission" date="2020-08" db="EMBL/GenBank/DDBJ databases">
        <title>Genomic Encyclopedia of Type Strains, Phase IV (KMG-IV): sequencing the most valuable type-strain genomes for metagenomic binning, comparative biology and taxonomic classification.</title>
        <authorList>
            <person name="Goeker M."/>
        </authorList>
    </citation>
    <scope>NUCLEOTIDE SEQUENCE [LARGE SCALE GENOMIC DNA]</scope>
    <source>
        <strain evidence="2 3">DSM 100039</strain>
    </source>
</reference>
<gene>
    <name evidence="2" type="ORF">HNQ71_006844</name>
</gene>
<dbReference type="EMBL" id="JACHEF010000014">
    <property type="protein sequence ID" value="MBB6414135.1"/>
    <property type="molecule type" value="Genomic_DNA"/>
</dbReference>
<accession>A0A841PZ04</accession>
<organism evidence="2 3">
    <name type="scientific">Mesorhizobium sangaii</name>
    <dbReference type="NCBI Taxonomy" id="505389"/>
    <lineage>
        <taxon>Bacteria</taxon>
        <taxon>Pseudomonadati</taxon>
        <taxon>Pseudomonadota</taxon>
        <taxon>Alphaproteobacteria</taxon>
        <taxon>Hyphomicrobiales</taxon>
        <taxon>Phyllobacteriaceae</taxon>
        <taxon>Mesorhizobium</taxon>
    </lineage>
</organism>
<evidence type="ECO:0000256" key="1">
    <source>
        <dbReference type="SAM" id="MobiDB-lite"/>
    </source>
</evidence>
<evidence type="ECO:0000313" key="2">
    <source>
        <dbReference type="EMBL" id="MBB6414135.1"/>
    </source>
</evidence>
<dbReference type="AlphaFoldDB" id="A0A841PZ04"/>